<dbReference type="GO" id="GO:0006313">
    <property type="term" value="P:DNA transposition"/>
    <property type="evidence" value="ECO:0007669"/>
    <property type="project" value="InterPro"/>
</dbReference>
<proteinExistence type="predicted"/>
<comment type="caution">
    <text evidence="3">The sequence shown here is derived from an EMBL/GenBank/DDBJ whole genome shotgun (WGS) entry which is preliminary data.</text>
</comment>
<dbReference type="InterPro" id="IPR002559">
    <property type="entry name" value="Transposase_11"/>
</dbReference>
<feature type="domain" description="Transposase IS4-like" evidence="1">
    <location>
        <begin position="109"/>
        <end position="266"/>
    </location>
</feature>
<dbReference type="PANTHER" id="PTHR30007">
    <property type="entry name" value="PHP DOMAIN PROTEIN"/>
    <property type="match status" value="1"/>
</dbReference>
<evidence type="ECO:0000313" key="4">
    <source>
        <dbReference type="Proteomes" id="UP000248326"/>
    </source>
</evidence>
<dbReference type="GO" id="GO:0004803">
    <property type="term" value="F:transposase activity"/>
    <property type="evidence" value="ECO:0007669"/>
    <property type="project" value="InterPro"/>
</dbReference>
<gene>
    <name evidence="3" type="ORF">DES52_12217</name>
</gene>
<dbReference type="Pfam" id="PF13340">
    <property type="entry name" value="DUF4096"/>
    <property type="match status" value="1"/>
</dbReference>
<reference evidence="3 4" key="1">
    <citation type="submission" date="2018-06" db="EMBL/GenBank/DDBJ databases">
        <title>Genomic Encyclopedia of Type Strains, Phase IV (KMG-IV): sequencing the most valuable type-strain genomes for metagenomic binning, comparative biology and taxonomic classification.</title>
        <authorList>
            <person name="Goeker M."/>
        </authorList>
    </citation>
    <scope>NUCLEOTIDE SEQUENCE [LARGE SCALE GENOMIC DNA]</scope>
    <source>
        <strain evidence="3 4">DSM 18048</strain>
    </source>
</reference>
<dbReference type="RefSeq" id="WP_245901191.1">
    <property type="nucleotide sequence ID" value="NZ_QJSX01000022.1"/>
</dbReference>
<feature type="domain" description="Insertion element IS402-like" evidence="2">
    <location>
        <begin position="15"/>
        <end position="90"/>
    </location>
</feature>
<dbReference type="NCBIfam" id="NF033580">
    <property type="entry name" value="transpos_IS5_3"/>
    <property type="match status" value="1"/>
</dbReference>
<dbReference type="GO" id="GO:0003677">
    <property type="term" value="F:DNA binding"/>
    <property type="evidence" value="ECO:0007669"/>
    <property type="project" value="InterPro"/>
</dbReference>
<dbReference type="InterPro" id="IPR025161">
    <property type="entry name" value="IS402-like_dom"/>
</dbReference>
<dbReference type="AlphaFoldDB" id="A0A318S2F1"/>
<accession>A0A318S2F1</accession>
<dbReference type="PANTHER" id="PTHR30007:SF1">
    <property type="entry name" value="BLR1914 PROTEIN"/>
    <property type="match status" value="1"/>
</dbReference>
<protein>
    <submittedName>
        <fullName evidence="3">Transposase</fullName>
    </submittedName>
</protein>
<sequence>MVGPSRRRVVDVLVPDALWAIVQPLLPMPVHPRGGRPFADPRATLAGIIYVLREGIRWAALPCSLGFPSGVTCWRRLRDWQTQGVWPRMWGRVLEGLASRSAIDWSRASVDSASVRALSRGDVTGPNPTDRGRLGTKRHLVVDGQGVPLGVVLSGANRHDSACFEAVLDAIPGIRDGRPGRPRRRPEKVHGDKAYNLGRCRGACRTRGITARLARRGVESSERLGRHRWVVERTLSWLNGFRRLRIRYARYASQFEAFHLLALALICFRRLVRL</sequence>
<evidence type="ECO:0000259" key="2">
    <source>
        <dbReference type="Pfam" id="PF13340"/>
    </source>
</evidence>
<name>A0A318S2F1_9DEIO</name>
<dbReference type="EMBL" id="QJSX01000022">
    <property type="protein sequence ID" value="PYE49471.1"/>
    <property type="molecule type" value="Genomic_DNA"/>
</dbReference>
<evidence type="ECO:0000259" key="1">
    <source>
        <dbReference type="Pfam" id="PF01609"/>
    </source>
</evidence>
<dbReference type="Proteomes" id="UP000248326">
    <property type="component" value="Unassembled WGS sequence"/>
</dbReference>
<organism evidence="3 4">
    <name type="scientific">Deinococcus yavapaiensis KR-236</name>
    <dbReference type="NCBI Taxonomy" id="694435"/>
    <lineage>
        <taxon>Bacteria</taxon>
        <taxon>Thermotogati</taxon>
        <taxon>Deinococcota</taxon>
        <taxon>Deinococci</taxon>
        <taxon>Deinococcales</taxon>
        <taxon>Deinococcaceae</taxon>
        <taxon>Deinococcus</taxon>
    </lineage>
</organism>
<keyword evidence="4" id="KW-1185">Reference proteome</keyword>
<dbReference type="Pfam" id="PF01609">
    <property type="entry name" value="DDE_Tnp_1"/>
    <property type="match status" value="1"/>
</dbReference>
<evidence type="ECO:0000313" key="3">
    <source>
        <dbReference type="EMBL" id="PYE49471.1"/>
    </source>
</evidence>